<name>A0A2I0U067_LIMLA</name>
<dbReference type="Proteomes" id="UP000233556">
    <property type="component" value="Unassembled WGS sequence"/>
</dbReference>
<protein>
    <submittedName>
        <fullName evidence="2">Uncharacterized protein</fullName>
    </submittedName>
</protein>
<proteinExistence type="predicted"/>
<reference evidence="3" key="2">
    <citation type="submission" date="2017-12" db="EMBL/GenBank/DDBJ databases">
        <title>Genome sequence of the Bar-tailed Godwit (Limosa lapponica baueri).</title>
        <authorList>
            <person name="Lima N.C.B."/>
            <person name="Parody-Merino A.M."/>
            <person name="Battley P.F."/>
            <person name="Fidler A.E."/>
            <person name="Prosdocimi F."/>
        </authorList>
    </citation>
    <scope>NUCLEOTIDE SEQUENCE [LARGE SCALE GENOMIC DNA]</scope>
</reference>
<gene>
    <name evidence="2" type="ORF">llap_10367</name>
</gene>
<evidence type="ECO:0000313" key="2">
    <source>
        <dbReference type="EMBL" id="PKU39323.1"/>
    </source>
</evidence>
<dbReference type="AlphaFoldDB" id="A0A2I0U067"/>
<keyword evidence="3" id="KW-1185">Reference proteome</keyword>
<accession>A0A2I0U067</accession>
<feature type="compositionally biased region" description="Basic and acidic residues" evidence="1">
    <location>
        <begin position="25"/>
        <end position="34"/>
    </location>
</feature>
<feature type="compositionally biased region" description="Pro residues" evidence="1">
    <location>
        <begin position="1"/>
        <end position="18"/>
    </location>
</feature>
<dbReference type="EMBL" id="KZ506515">
    <property type="protein sequence ID" value="PKU39323.1"/>
    <property type="molecule type" value="Genomic_DNA"/>
</dbReference>
<evidence type="ECO:0000313" key="3">
    <source>
        <dbReference type="Proteomes" id="UP000233556"/>
    </source>
</evidence>
<evidence type="ECO:0000256" key="1">
    <source>
        <dbReference type="SAM" id="MobiDB-lite"/>
    </source>
</evidence>
<feature type="region of interest" description="Disordered" evidence="1">
    <location>
        <begin position="1"/>
        <end position="34"/>
    </location>
</feature>
<organism evidence="2 3">
    <name type="scientific">Limosa lapponica baueri</name>
    <dbReference type="NCBI Taxonomy" id="1758121"/>
    <lineage>
        <taxon>Eukaryota</taxon>
        <taxon>Metazoa</taxon>
        <taxon>Chordata</taxon>
        <taxon>Craniata</taxon>
        <taxon>Vertebrata</taxon>
        <taxon>Euteleostomi</taxon>
        <taxon>Archelosauria</taxon>
        <taxon>Archosauria</taxon>
        <taxon>Dinosauria</taxon>
        <taxon>Saurischia</taxon>
        <taxon>Theropoda</taxon>
        <taxon>Coelurosauria</taxon>
        <taxon>Aves</taxon>
        <taxon>Neognathae</taxon>
        <taxon>Neoaves</taxon>
        <taxon>Charadriiformes</taxon>
        <taxon>Scolopacidae</taxon>
        <taxon>Limosa</taxon>
    </lineage>
</organism>
<sequence length="72" mass="7818">MPPPEPPRGTVPVVPLPAPGSCRESGGDRGIEIPRGRRLEDRRVGLGKQELDRKMACGGEKMVVSVICRNQQ</sequence>
<reference evidence="3" key="1">
    <citation type="submission" date="2017-11" db="EMBL/GenBank/DDBJ databases">
        <authorList>
            <person name="Lima N.C."/>
            <person name="Parody-Merino A.M."/>
            <person name="Battley P.F."/>
            <person name="Fidler A.E."/>
            <person name="Prosdocimi F."/>
        </authorList>
    </citation>
    <scope>NUCLEOTIDE SEQUENCE [LARGE SCALE GENOMIC DNA]</scope>
</reference>